<dbReference type="GO" id="GO:0045820">
    <property type="term" value="P:negative regulation of glycolytic process"/>
    <property type="evidence" value="ECO:0007669"/>
    <property type="project" value="TreeGrafter"/>
</dbReference>
<evidence type="ECO:0008006" key="6">
    <source>
        <dbReference type="Google" id="ProtNLM"/>
    </source>
</evidence>
<dbReference type="Pfam" id="PF00300">
    <property type="entry name" value="His_Phos_1"/>
    <property type="match status" value="1"/>
</dbReference>
<evidence type="ECO:0000313" key="4">
    <source>
        <dbReference type="EMBL" id="KAF5330497.1"/>
    </source>
</evidence>
<reference evidence="4 5" key="1">
    <citation type="journal article" date="2020" name="ISME J.">
        <title>Uncovering the hidden diversity of litter-decomposition mechanisms in mushroom-forming fungi.</title>
        <authorList>
            <person name="Floudas D."/>
            <person name="Bentzer J."/>
            <person name="Ahren D."/>
            <person name="Johansson T."/>
            <person name="Persson P."/>
            <person name="Tunlid A."/>
        </authorList>
    </citation>
    <scope>NUCLEOTIDE SEQUENCE [LARGE SCALE GENOMIC DNA]</scope>
    <source>
        <strain evidence="4 5">CBS 101986</strain>
    </source>
</reference>
<dbReference type="Gene3D" id="3.40.50.1240">
    <property type="entry name" value="Phosphoglycerate mutase-like"/>
    <property type="match status" value="1"/>
</dbReference>
<keyword evidence="5" id="KW-1185">Reference proteome</keyword>
<name>A0A8H5BVT4_9AGAR</name>
<protein>
    <recommendedName>
        <fullName evidence="6">Phosphoglycerate mutase-like protein</fullName>
    </recommendedName>
</protein>
<dbReference type="GO" id="GO:0005829">
    <property type="term" value="C:cytosol"/>
    <property type="evidence" value="ECO:0007669"/>
    <property type="project" value="TreeGrafter"/>
</dbReference>
<feature type="binding site" evidence="3">
    <location>
        <begin position="19"/>
        <end position="26"/>
    </location>
    <ligand>
        <name>substrate</name>
    </ligand>
</feature>
<sequence length="238" mass="26198">MTTNVKTEERVVARVYLIRHGETQENRDEIVQGQMDTLLNAQGKAQSVLLGGHAMMRSLCIAKMMTSDLSRAVETATHVVVHHPDVQPIRQPELRERAMGKLEGTRGGWGGAKALKEDPPAETPSAFAKRTVDWWNRQVVDWCRSRVEFATNDYTGPKDVVVTTHGGFIMTLVQTLLGSRKVRLDDGVVLGRCYNTSVTEIAVLANGKGILRSFGRIDHLKEGQSDALGSNADVDGFT</sequence>
<evidence type="ECO:0000256" key="3">
    <source>
        <dbReference type="PIRSR" id="PIRSR613078-2"/>
    </source>
</evidence>
<dbReference type="AlphaFoldDB" id="A0A8H5BVT4"/>
<dbReference type="SUPFAM" id="SSF53254">
    <property type="entry name" value="Phosphoglycerate mutase-like"/>
    <property type="match status" value="1"/>
</dbReference>
<dbReference type="CDD" id="cd07067">
    <property type="entry name" value="HP_PGM_like"/>
    <property type="match status" value="1"/>
</dbReference>
<comment type="caution">
    <text evidence="4">The sequence shown here is derived from an EMBL/GenBank/DDBJ whole genome shotgun (WGS) entry which is preliminary data.</text>
</comment>
<evidence type="ECO:0000256" key="2">
    <source>
        <dbReference type="PIRSR" id="PIRSR613078-1"/>
    </source>
</evidence>
<keyword evidence="1" id="KW-0378">Hydrolase</keyword>
<dbReference type="InterPro" id="IPR051695">
    <property type="entry name" value="Phosphoglycerate_Mutase"/>
</dbReference>
<dbReference type="PANTHER" id="PTHR46517">
    <property type="entry name" value="FRUCTOSE-2,6-BISPHOSPHATASE TIGAR"/>
    <property type="match status" value="1"/>
</dbReference>
<dbReference type="GO" id="GO:0043456">
    <property type="term" value="P:regulation of pentose-phosphate shunt"/>
    <property type="evidence" value="ECO:0007669"/>
    <property type="project" value="TreeGrafter"/>
</dbReference>
<dbReference type="InterPro" id="IPR001345">
    <property type="entry name" value="PG/BPGM_mutase_AS"/>
</dbReference>
<dbReference type="PANTHER" id="PTHR46517:SF1">
    <property type="entry name" value="FRUCTOSE-2,6-BISPHOSPHATASE TIGAR"/>
    <property type="match status" value="1"/>
</dbReference>
<gene>
    <name evidence="4" type="ORF">D9619_005405</name>
</gene>
<feature type="active site" description="Proton donor/acceptor" evidence="2">
    <location>
        <position position="96"/>
    </location>
</feature>
<dbReference type="SMART" id="SM00855">
    <property type="entry name" value="PGAM"/>
    <property type="match status" value="1"/>
</dbReference>
<dbReference type="Proteomes" id="UP000567179">
    <property type="component" value="Unassembled WGS sequence"/>
</dbReference>
<feature type="binding site" evidence="3">
    <location>
        <position position="71"/>
    </location>
    <ligand>
        <name>substrate</name>
    </ligand>
</feature>
<dbReference type="OrthoDB" id="354304at2759"/>
<feature type="active site" description="Tele-phosphohistidine intermediate" evidence="2">
    <location>
        <position position="20"/>
    </location>
</feature>
<evidence type="ECO:0000313" key="5">
    <source>
        <dbReference type="Proteomes" id="UP000567179"/>
    </source>
</evidence>
<accession>A0A8H5BVT4</accession>
<organism evidence="4 5">
    <name type="scientific">Psilocybe cf. subviscida</name>
    <dbReference type="NCBI Taxonomy" id="2480587"/>
    <lineage>
        <taxon>Eukaryota</taxon>
        <taxon>Fungi</taxon>
        <taxon>Dikarya</taxon>
        <taxon>Basidiomycota</taxon>
        <taxon>Agaricomycotina</taxon>
        <taxon>Agaricomycetes</taxon>
        <taxon>Agaricomycetidae</taxon>
        <taxon>Agaricales</taxon>
        <taxon>Agaricineae</taxon>
        <taxon>Strophariaceae</taxon>
        <taxon>Psilocybe</taxon>
    </lineage>
</organism>
<dbReference type="InterPro" id="IPR013078">
    <property type="entry name" value="His_Pase_superF_clade-1"/>
</dbReference>
<dbReference type="EMBL" id="JAACJJ010000001">
    <property type="protein sequence ID" value="KAF5330497.1"/>
    <property type="molecule type" value="Genomic_DNA"/>
</dbReference>
<dbReference type="InterPro" id="IPR029033">
    <property type="entry name" value="His_PPase_superfam"/>
</dbReference>
<dbReference type="GO" id="GO:0004331">
    <property type="term" value="F:fructose-2,6-bisphosphate 2-phosphatase activity"/>
    <property type="evidence" value="ECO:0007669"/>
    <property type="project" value="TreeGrafter"/>
</dbReference>
<proteinExistence type="predicted"/>
<evidence type="ECO:0000256" key="1">
    <source>
        <dbReference type="ARBA" id="ARBA00022801"/>
    </source>
</evidence>
<dbReference type="PROSITE" id="PS00175">
    <property type="entry name" value="PG_MUTASE"/>
    <property type="match status" value="1"/>
</dbReference>